<feature type="transmembrane region" description="Helical" evidence="1">
    <location>
        <begin position="6"/>
        <end position="27"/>
    </location>
</feature>
<accession>A0A0S4L6M4</accession>
<dbReference type="EMBL" id="CZQA01000001">
    <property type="protein sequence ID" value="CUS33425.1"/>
    <property type="molecule type" value="Genomic_DNA"/>
</dbReference>
<organism evidence="2 3">
    <name type="scientific">Candidatus Nitrospira nitrosa</name>
    <dbReference type="NCBI Taxonomy" id="1742972"/>
    <lineage>
        <taxon>Bacteria</taxon>
        <taxon>Pseudomonadati</taxon>
        <taxon>Nitrospirota</taxon>
        <taxon>Nitrospiria</taxon>
        <taxon>Nitrospirales</taxon>
        <taxon>Nitrospiraceae</taxon>
        <taxon>Nitrospira</taxon>
    </lineage>
</organism>
<keyword evidence="1" id="KW-0472">Membrane</keyword>
<dbReference type="Proteomes" id="UP000199032">
    <property type="component" value="Unassembled WGS sequence"/>
</dbReference>
<gene>
    <name evidence="2" type="ORF">COMA1_11150</name>
</gene>
<dbReference type="AlphaFoldDB" id="A0A0S4L6M4"/>
<proteinExistence type="predicted"/>
<keyword evidence="3" id="KW-1185">Reference proteome</keyword>
<keyword evidence="1" id="KW-0812">Transmembrane</keyword>
<evidence type="ECO:0000256" key="1">
    <source>
        <dbReference type="SAM" id="Phobius"/>
    </source>
</evidence>
<reference evidence="2 3" key="1">
    <citation type="submission" date="2015-10" db="EMBL/GenBank/DDBJ databases">
        <authorList>
            <person name="Gilbert D.G."/>
        </authorList>
    </citation>
    <scope>NUCLEOTIDE SEQUENCE [LARGE SCALE GENOMIC DNA]</scope>
    <source>
        <strain evidence="2">COMA1</strain>
    </source>
</reference>
<name>A0A0S4L6M4_9BACT</name>
<sequence>MKAVKVLLTILVFLGAAYLIVVFNWTYSDGNRAGYIQKFSSKGWVCKTHEGELAMTTVPGTAPVLWPFTIWDDKVADQLNDMMGKRVILHYKEYRYIPTTCFGDTTYFVDKVEVQE</sequence>
<dbReference type="STRING" id="1742972.COMA1_11150"/>
<dbReference type="OrthoDB" id="9794557at2"/>
<evidence type="ECO:0008006" key="4">
    <source>
        <dbReference type="Google" id="ProtNLM"/>
    </source>
</evidence>
<keyword evidence="1" id="KW-1133">Transmembrane helix</keyword>
<dbReference type="RefSeq" id="WP_090744918.1">
    <property type="nucleotide sequence ID" value="NZ_CZQA01000001.1"/>
</dbReference>
<evidence type="ECO:0000313" key="2">
    <source>
        <dbReference type="EMBL" id="CUS33425.1"/>
    </source>
</evidence>
<protein>
    <recommendedName>
        <fullName evidence="4">6-phosphogluconate dehydrogenase</fullName>
    </recommendedName>
</protein>
<evidence type="ECO:0000313" key="3">
    <source>
        <dbReference type="Proteomes" id="UP000199032"/>
    </source>
</evidence>